<dbReference type="PANTHER" id="PTHR42918">
    <property type="entry name" value="LYSYL-TRNA SYNTHETASE"/>
    <property type="match status" value="1"/>
</dbReference>
<protein>
    <submittedName>
        <fullName evidence="5">EF-P lysine aminoacylase EpmA</fullName>
    </submittedName>
</protein>
<evidence type="ECO:0000256" key="2">
    <source>
        <dbReference type="ARBA" id="ARBA00022741"/>
    </source>
</evidence>
<keyword evidence="6" id="KW-1185">Reference proteome</keyword>
<dbReference type="PROSITE" id="PS50862">
    <property type="entry name" value="AA_TRNA_LIGASE_II"/>
    <property type="match status" value="1"/>
</dbReference>
<evidence type="ECO:0000313" key="5">
    <source>
        <dbReference type="EMBL" id="MDF2095176.1"/>
    </source>
</evidence>
<dbReference type="Pfam" id="PF00152">
    <property type="entry name" value="tRNA-synt_2"/>
    <property type="match status" value="1"/>
</dbReference>
<dbReference type="InterPro" id="IPR045864">
    <property type="entry name" value="aa-tRNA-synth_II/BPL/LPL"/>
</dbReference>
<evidence type="ECO:0000313" key="6">
    <source>
        <dbReference type="Proteomes" id="UP001215503"/>
    </source>
</evidence>
<organism evidence="5 6">
    <name type="scientific">Aquibaculum arenosum</name>
    <dbReference type="NCBI Taxonomy" id="3032591"/>
    <lineage>
        <taxon>Bacteria</taxon>
        <taxon>Pseudomonadati</taxon>
        <taxon>Pseudomonadota</taxon>
        <taxon>Alphaproteobacteria</taxon>
        <taxon>Rhodospirillales</taxon>
        <taxon>Rhodovibrionaceae</taxon>
        <taxon>Aquibaculum</taxon>
    </lineage>
</organism>
<dbReference type="NCBIfam" id="TIGR00462">
    <property type="entry name" value="genX"/>
    <property type="match status" value="1"/>
</dbReference>
<dbReference type="NCBIfam" id="NF006828">
    <property type="entry name" value="PRK09350.1"/>
    <property type="match status" value="1"/>
</dbReference>
<dbReference type="RefSeq" id="WP_275820349.1">
    <property type="nucleotide sequence ID" value="NZ_JARHUD010000002.1"/>
</dbReference>
<dbReference type="EMBL" id="JARHUD010000002">
    <property type="protein sequence ID" value="MDF2095176.1"/>
    <property type="molecule type" value="Genomic_DNA"/>
</dbReference>
<dbReference type="SUPFAM" id="SSF55681">
    <property type="entry name" value="Class II aaRS and biotin synthetases"/>
    <property type="match status" value="1"/>
</dbReference>
<keyword evidence="1" id="KW-0436">Ligase</keyword>
<dbReference type="InterPro" id="IPR006195">
    <property type="entry name" value="aa-tRNA-synth_II"/>
</dbReference>
<keyword evidence="2" id="KW-0547">Nucleotide-binding</keyword>
<keyword evidence="3" id="KW-0067">ATP-binding</keyword>
<accession>A0ABT5YJQ3</accession>
<name>A0ABT5YJQ3_9PROT</name>
<sequence>MQSSSPAATRPAWHPEVYARRRPYLLKRSAVLAALRSFFAARDFVEVETPALQVSPGMEPHLQAFATELRTPDGSRQQLYLHTSPEFACKKLLVAGEPRLYALARVFRNGERAAWHHPEFTMLEWYRAGDGYETLMQDCGDLLRHCAEAIDCSLVEVNGSTCDPTAAPERISVTEAFRRWADIDLLATTPDPWTPDRDHLARQAQAAGIRVAEDDDWLAIFTKVMLARIEPRLGSPVPTILYDYPVSQAALSRPKPSDPRVAERFECYVAGVELANAFGELTEAVEQRRRFEADQALKQSLYGERYPIDEDFLDALAFGMPEAAGIALGVDRLVMLLSGAAHIEDVLWLPVAKP</sequence>
<dbReference type="PRINTS" id="PR00982">
    <property type="entry name" value="TRNASYNTHLYS"/>
</dbReference>
<reference evidence="5 6" key="1">
    <citation type="submission" date="2023-03" db="EMBL/GenBank/DDBJ databases">
        <title>Fodinicurvata sp. CAU 1616 isolated from sea sendiment.</title>
        <authorList>
            <person name="Kim W."/>
        </authorList>
    </citation>
    <scope>NUCLEOTIDE SEQUENCE [LARGE SCALE GENOMIC DNA]</scope>
    <source>
        <strain evidence="5 6">CAU 1616</strain>
    </source>
</reference>
<proteinExistence type="predicted"/>
<gene>
    <name evidence="5" type="primary">epmA</name>
    <name evidence="5" type="ORF">P2G67_04215</name>
</gene>
<evidence type="ECO:0000256" key="1">
    <source>
        <dbReference type="ARBA" id="ARBA00022598"/>
    </source>
</evidence>
<dbReference type="InterPro" id="IPR018149">
    <property type="entry name" value="Lys-tRNA-synth_II_C"/>
</dbReference>
<dbReference type="InterPro" id="IPR004525">
    <property type="entry name" value="EpmA"/>
</dbReference>
<dbReference type="Gene3D" id="3.30.930.10">
    <property type="entry name" value="Bira Bifunctional Protein, Domain 2"/>
    <property type="match status" value="1"/>
</dbReference>
<comment type="caution">
    <text evidence="5">The sequence shown here is derived from an EMBL/GenBank/DDBJ whole genome shotgun (WGS) entry which is preliminary data.</text>
</comment>
<dbReference type="InterPro" id="IPR004364">
    <property type="entry name" value="Aa-tRNA-synt_II"/>
</dbReference>
<evidence type="ECO:0000259" key="4">
    <source>
        <dbReference type="PROSITE" id="PS50862"/>
    </source>
</evidence>
<dbReference type="Proteomes" id="UP001215503">
    <property type="component" value="Unassembled WGS sequence"/>
</dbReference>
<evidence type="ECO:0000256" key="3">
    <source>
        <dbReference type="ARBA" id="ARBA00022840"/>
    </source>
</evidence>
<feature type="domain" description="Aminoacyl-transfer RNA synthetases class-II family profile" evidence="4">
    <location>
        <begin position="28"/>
        <end position="350"/>
    </location>
</feature>
<dbReference type="PANTHER" id="PTHR42918:SF6">
    <property type="entry name" value="ELONGATION FACTOR P--(R)-BETA-LYSINE LIGASE"/>
    <property type="match status" value="1"/>
</dbReference>